<dbReference type="Proteomes" id="UP000004923">
    <property type="component" value="Unassembled WGS sequence"/>
</dbReference>
<dbReference type="InterPro" id="IPR036019">
    <property type="entry name" value="MscL_channel"/>
</dbReference>
<evidence type="ECO:0000256" key="7">
    <source>
        <dbReference type="ARBA" id="ARBA00023065"/>
    </source>
</evidence>
<dbReference type="PANTHER" id="PTHR30266:SF2">
    <property type="entry name" value="LARGE-CONDUCTANCE MECHANOSENSITIVE CHANNEL"/>
    <property type="match status" value="1"/>
</dbReference>
<dbReference type="EMBL" id="AEVN01000005">
    <property type="protein sequence ID" value="EFY05884.1"/>
    <property type="molecule type" value="Genomic_DNA"/>
</dbReference>
<keyword evidence="12" id="KW-1185">Reference proteome</keyword>
<dbReference type="GO" id="GO:0005886">
    <property type="term" value="C:plasma membrane"/>
    <property type="evidence" value="ECO:0007669"/>
    <property type="project" value="UniProtKB-SubCell"/>
</dbReference>
<evidence type="ECO:0000256" key="5">
    <source>
        <dbReference type="ARBA" id="ARBA00022692"/>
    </source>
</evidence>
<dbReference type="HAMAP" id="MF_00115">
    <property type="entry name" value="MscL"/>
    <property type="match status" value="1"/>
</dbReference>
<evidence type="ECO:0000313" key="12">
    <source>
        <dbReference type="Proteomes" id="UP000004923"/>
    </source>
</evidence>
<keyword evidence="7 10" id="KW-0406">Ion transport</keyword>
<dbReference type="NCBIfam" id="NF010557">
    <property type="entry name" value="PRK13952.1"/>
    <property type="match status" value="1"/>
</dbReference>
<keyword evidence="3 10" id="KW-0813">Transport</keyword>
<organism evidence="11 12">
    <name type="scientific">Phascolarctobacterium succinatutens YIT 12067</name>
    <dbReference type="NCBI Taxonomy" id="626939"/>
    <lineage>
        <taxon>Bacteria</taxon>
        <taxon>Bacillati</taxon>
        <taxon>Bacillota</taxon>
        <taxon>Negativicutes</taxon>
        <taxon>Acidaminococcales</taxon>
        <taxon>Acidaminococcaceae</taxon>
        <taxon>Phascolarctobacterium</taxon>
    </lineage>
</organism>
<evidence type="ECO:0000256" key="3">
    <source>
        <dbReference type="ARBA" id="ARBA00022448"/>
    </source>
</evidence>
<feature type="transmembrane region" description="Helical" evidence="10">
    <location>
        <begin position="59"/>
        <end position="80"/>
    </location>
</feature>
<name>E8LB84_9FIRM</name>
<evidence type="ECO:0000256" key="1">
    <source>
        <dbReference type="ARBA" id="ARBA00004651"/>
    </source>
</evidence>
<evidence type="ECO:0000256" key="2">
    <source>
        <dbReference type="ARBA" id="ARBA00007254"/>
    </source>
</evidence>
<keyword evidence="8 10" id="KW-0472">Membrane</keyword>
<dbReference type="NCBIfam" id="NF001843">
    <property type="entry name" value="PRK00567.1-4"/>
    <property type="match status" value="1"/>
</dbReference>
<dbReference type="Pfam" id="PF01741">
    <property type="entry name" value="MscL"/>
    <property type="match status" value="1"/>
</dbReference>
<evidence type="ECO:0000256" key="6">
    <source>
        <dbReference type="ARBA" id="ARBA00022989"/>
    </source>
</evidence>
<feature type="transmembrane region" description="Helical" evidence="10">
    <location>
        <begin position="122"/>
        <end position="146"/>
    </location>
</feature>
<proteinExistence type="inferred from homology"/>
<dbReference type="GO" id="GO:0008381">
    <property type="term" value="F:mechanosensitive monoatomic ion channel activity"/>
    <property type="evidence" value="ECO:0007669"/>
    <property type="project" value="UniProtKB-UniRule"/>
</dbReference>
<reference evidence="11 12" key="1">
    <citation type="submission" date="2011-01" db="EMBL/GenBank/DDBJ databases">
        <authorList>
            <person name="Weinstock G."/>
            <person name="Sodergren E."/>
            <person name="Clifton S."/>
            <person name="Fulton L."/>
            <person name="Fulton B."/>
            <person name="Courtney L."/>
            <person name="Fronick C."/>
            <person name="Harrison M."/>
            <person name="Strong C."/>
            <person name="Farmer C."/>
            <person name="Delahaunty K."/>
            <person name="Markovic C."/>
            <person name="Hall O."/>
            <person name="Minx P."/>
            <person name="Tomlinson C."/>
            <person name="Mitreva M."/>
            <person name="Hou S."/>
            <person name="Chen J."/>
            <person name="Wollam A."/>
            <person name="Pepin K.H."/>
            <person name="Johnson M."/>
            <person name="Bhonagiri V."/>
            <person name="Zhang X."/>
            <person name="Suruliraj S."/>
            <person name="Warren W."/>
            <person name="Chinwalla A."/>
            <person name="Mardis E.R."/>
            <person name="Wilson R.K."/>
        </authorList>
    </citation>
    <scope>NUCLEOTIDE SEQUENCE [LARGE SCALE GENOMIC DNA]</scope>
    <source>
        <strain evidence="11 12">YIT 12067</strain>
    </source>
</reference>
<dbReference type="PANTHER" id="PTHR30266">
    <property type="entry name" value="MECHANOSENSITIVE CHANNEL MSCL"/>
    <property type="match status" value="1"/>
</dbReference>
<evidence type="ECO:0000256" key="10">
    <source>
        <dbReference type="HAMAP-Rule" id="MF_00115"/>
    </source>
</evidence>
<dbReference type="HOGENOM" id="CLU_095787_2_3_9"/>
<sequence length="187" mass="20704">MNLHNAEFIPFYYMSQALFRQAAGFLAFNENTIKNTFNEGCSYMSMKEDFKKFAMRGNVMDMAVGVIIGGAFGKIVSSLVNDVVMPPLGMALGKMDFSNLFISLNGKEYATLEAAKKAGAPVLAYGSFINSVLDFLILAFVIFMMIRQINKLTPEPEPAPEPRLCPYCKSEIADDATRCPHCTSHLE</sequence>
<dbReference type="Gene3D" id="1.10.1200.120">
    <property type="entry name" value="Large-conductance mechanosensitive channel, MscL, domain 1"/>
    <property type="match status" value="1"/>
</dbReference>
<dbReference type="SUPFAM" id="SSF81330">
    <property type="entry name" value="Gated mechanosensitive channel"/>
    <property type="match status" value="1"/>
</dbReference>
<dbReference type="InterPro" id="IPR037673">
    <property type="entry name" value="MSC/AndL"/>
</dbReference>
<comment type="function">
    <text evidence="10">Channel that opens in response to stretch forces in the membrane lipid bilayer. May participate in the regulation of osmotic pressure changes within the cell.</text>
</comment>
<keyword evidence="6 10" id="KW-1133">Transmembrane helix</keyword>
<dbReference type="PRINTS" id="PR01264">
    <property type="entry name" value="MECHCHANNEL"/>
</dbReference>
<dbReference type="InterPro" id="IPR019823">
    <property type="entry name" value="Mechanosensitive_channel_CS"/>
</dbReference>
<dbReference type="PROSITE" id="PS01327">
    <property type="entry name" value="MSCL"/>
    <property type="match status" value="1"/>
</dbReference>
<evidence type="ECO:0000256" key="4">
    <source>
        <dbReference type="ARBA" id="ARBA00022475"/>
    </source>
</evidence>
<comment type="subcellular location">
    <subcellularLocation>
        <location evidence="1 10">Cell membrane</location>
        <topology evidence="1 10">Multi-pass membrane protein</topology>
    </subcellularLocation>
</comment>
<dbReference type="AlphaFoldDB" id="E8LB84"/>
<keyword evidence="4 10" id="KW-1003">Cell membrane</keyword>
<comment type="subunit">
    <text evidence="10">Homopentamer.</text>
</comment>
<evidence type="ECO:0000313" key="11">
    <source>
        <dbReference type="EMBL" id="EFY05884.1"/>
    </source>
</evidence>
<dbReference type="NCBIfam" id="TIGR00220">
    <property type="entry name" value="mscL"/>
    <property type="match status" value="1"/>
</dbReference>
<dbReference type="InterPro" id="IPR001185">
    <property type="entry name" value="MS_channel"/>
</dbReference>
<comment type="caution">
    <text evidence="11">The sequence shown here is derived from an EMBL/GenBank/DDBJ whole genome shotgun (WGS) entry which is preliminary data.</text>
</comment>
<evidence type="ECO:0000256" key="9">
    <source>
        <dbReference type="ARBA" id="ARBA00023303"/>
    </source>
</evidence>
<accession>E8LB84</accession>
<dbReference type="eggNOG" id="COG1970">
    <property type="taxonomic scope" value="Bacteria"/>
</dbReference>
<protein>
    <recommendedName>
        <fullName evidence="10">Large-conductance mechanosensitive channel</fullName>
    </recommendedName>
</protein>
<keyword evidence="5 10" id="KW-0812">Transmembrane</keyword>
<comment type="similarity">
    <text evidence="2 10">Belongs to the MscL family.</text>
</comment>
<evidence type="ECO:0000256" key="8">
    <source>
        <dbReference type="ARBA" id="ARBA00023136"/>
    </source>
</evidence>
<gene>
    <name evidence="10 11" type="primary">mscL</name>
    <name evidence="11" type="ORF">HMPREF9443_00092</name>
</gene>
<keyword evidence="9 10" id="KW-0407">Ion channel</keyword>